<dbReference type="Gene3D" id="3.90.1640.20">
    <property type="entry name" value="TON_0340"/>
    <property type="match status" value="1"/>
</dbReference>
<dbReference type="PANTHER" id="PTHR32022">
    <property type="entry name" value="D-GLUTAMATE CYCLASE, MITOCHONDRIAL"/>
    <property type="match status" value="1"/>
</dbReference>
<reference evidence="2" key="1">
    <citation type="submission" date="2020-10" db="EMBL/GenBank/DDBJ databases">
        <authorList>
            <person name="Gilroy R."/>
        </authorList>
    </citation>
    <scope>NUCLEOTIDE SEQUENCE</scope>
    <source>
        <strain evidence="2">CHK183-6373</strain>
    </source>
</reference>
<proteinExistence type="predicted"/>
<evidence type="ECO:0000313" key="3">
    <source>
        <dbReference type="Proteomes" id="UP000886884"/>
    </source>
</evidence>
<gene>
    <name evidence="2" type="ORF">IAA64_04795</name>
</gene>
<dbReference type="PANTHER" id="PTHR32022:SF10">
    <property type="entry name" value="D-GLUTAMATE CYCLASE, MITOCHONDRIAL"/>
    <property type="match status" value="1"/>
</dbReference>
<feature type="domain" description="D-glutamate cyclase-like C-terminal" evidence="1">
    <location>
        <begin position="5"/>
        <end position="268"/>
    </location>
</feature>
<reference evidence="2" key="2">
    <citation type="journal article" date="2021" name="PeerJ">
        <title>Extensive microbial diversity within the chicken gut microbiome revealed by metagenomics and culture.</title>
        <authorList>
            <person name="Gilroy R."/>
            <person name="Ravi A."/>
            <person name="Getino M."/>
            <person name="Pursley I."/>
            <person name="Horton D.L."/>
            <person name="Alikhan N.F."/>
            <person name="Baker D."/>
            <person name="Gharbi K."/>
            <person name="Hall N."/>
            <person name="Watson M."/>
            <person name="Adriaenssens E.M."/>
            <person name="Foster-Nyarko E."/>
            <person name="Jarju S."/>
            <person name="Secka A."/>
            <person name="Antonio M."/>
            <person name="Oren A."/>
            <person name="Chaudhuri R.R."/>
            <person name="La Ragione R."/>
            <person name="Hildebrand F."/>
            <person name="Pallen M.J."/>
        </authorList>
    </citation>
    <scope>NUCLEOTIDE SEQUENCE</scope>
    <source>
        <strain evidence="2">CHK183-6373</strain>
    </source>
</reference>
<evidence type="ECO:0000313" key="2">
    <source>
        <dbReference type="EMBL" id="HIV27262.1"/>
    </source>
</evidence>
<organism evidence="2 3">
    <name type="scientific">Candidatus Ornithocaccomicrobium faecavium</name>
    <dbReference type="NCBI Taxonomy" id="2840890"/>
    <lineage>
        <taxon>Bacteria</taxon>
        <taxon>Bacillati</taxon>
        <taxon>Bacillota</taxon>
        <taxon>Clostridia</taxon>
        <taxon>Candidatus Ornithocaccomicrobium</taxon>
    </lineage>
</organism>
<protein>
    <submittedName>
        <fullName evidence="2">DUF4392 domain-containing protein</fullName>
    </submittedName>
</protein>
<dbReference type="EMBL" id="DVOT01000084">
    <property type="protein sequence ID" value="HIV27262.1"/>
    <property type="molecule type" value="Genomic_DNA"/>
</dbReference>
<evidence type="ECO:0000259" key="1">
    <source>
        <dbReference type="Pfam" id="PF14336"/>
    </source>
</evidence>
<accession>A0A9D1P6N1</accession>
<dbReference type="Pfam" id="PF14336">
    <property type="entry name" value="GLUCM-like_C"/>
    <property type="match status" value="1"/>
</dbReference>
<sequence length="272" mass="29069">MESVEDIILRHSRRGMDRLRPLLAADFCHAAARAIFACPQGNVFLTTGFCVKGFAETDGPAGTWAIARALRLLGYTPIIVTDALCQGYFEPEGFPVLYLPLDADEALCESLLDQYRPVLFLALERCGINAEGDYQNMSGVSIRAHTAPVDQMFARAQGRMLTIGVGDGGNEIGMGNLAAAISATLDLVPCRVGADHLVIATVSNWGGYGLAACLGQLSGRDLLPSFAEVYAFLQRTVALGSVDGVTCQCQPTEDGHDIATTREILEALSRAQ</sequence>
<dbReference type="AlphaFoldDB" id="A0A9D1P6N1"/>
<dbReference type="InterPro" id="IPR025504">
    <property type="entry name" value="GLUCM_C"/>
</dbReference>
<comment type="caution">
    <text evidence="2">The sequence shown here is derived from an EMBL/GenBank/DDBJ whole genome shotgun (WGS) entry which is preliminary data.</text>
</comment>
<dbReference type="Proteomes" id="UP000886884">
    <property type="component" value="Unassembled WGS sequence"/>
</dbReference>
<name>A0A9D1P6N1_9FIRM</name>